<dbReference type="AlphaFoldDB" id="A0A1I0PL27"/>
<proteinExistence type="predicted"/>
<feature type="transmembrane region" description="Helical" evidence="1">
    <location>
        <begin position="256"/>
        <end position="276"/>
    </location>
</feature>
<dbReference type="EMBL" id="FOJA01000001">
    <property type="protein sequence ID" value="SEW15023.1"/>
    <property type="molecule type" value="Genomic_DNA"/>
</dbReference>
<keyword evidence="1" id="KW-0472">Membrane</keyword>
<protein>
    <recommendedName>
        <fullName evidence="4">Nucleoside recognition</fullName>
    </recommendedName>
</protein>
<feature type="transmembrane region" description="Helical" evidence="1">
    <location>
        <begin position="158"/>
        <end position="176"/>
    </location>
</feature>
<keyword evidence="3" id="KW-1185">Reference proteome</keyword>
<dbReference type="PANTHER" id="PTHR38139:SF1">
    <property type="entry name" value="NUCLEOSIDE TRANSPORTER_FEOB GTPASE GATE DOMAIN-CONTAINING PROTEIN"/>
    <property type="match status" value="1"/>
</dbReference>
<reference evidence="2 3" key="1">
    <citation type="submission" date="2016-10" db="EMBL/GenBank/DDBJ databases">
        <authorList>
            <person name="de Groot N.N."/>
        </authorList>
    </citation>
    <scope>NUCLEOTIDE SEQUENCE [LARGE SCALE GENOMIC DNA]</scope>
    <source>
        <strain evidence="2 3">CGMCC 1.5337</strain>
    </source>
</reference>
<gene>
    <name evidence="2" type="ORF">SAMN04487945_1771</name>
</gene>
<accession>A0A1I0PL27</accession>
<evidence type="ECO:0000313" key="2">
    <source>
        <dbReference type="EMBL" id="SEW15023.1"/>
    </source>
</evidence>
<evidence type="ECO:0000256" key="1">
    <source>
        <dbReference type="SAM" id="Phobius"/>
    </source>
</evidence>
<feature type="transmembrane region" description="Helical" evidence="1">
    <location>
        <begin position="325"/>
        <end position="344"/>
    </location>
</feature>
<feature type="transmembrane region" description="Helical" evidence="1">
    <location>
        <begin position="288"/>
        <end position="305"/>
    </location>
</feature>
<dbReference type="InterPro" id="IPR038880">
    <property type="entry name" value="MJ0871-like"/>
</dbReference>
<evidence type="ECO:0000313" key="3">
    <source>
        <dbReference type="Proteomes" id="UP000198518"/>
    </source>
</evidence>
<keyword evidence="1" id="KW-1133">Transmembrane helix</keyword>
<name>A0A1I0PL27_9EURY</name>
<feature type="transmembrane region" description="Helical" evidence="1">
    <location>
        <begin position="42"/>
        <end position="69"/>
    </location>
</feature>
<sequence>MTAVGGGNTDASAPGTDTSNSAGCQAGGVQLPALLAEVAPRVAAVSVAIAVGLTLANLAVAFGAVRYVARFARPLTGPANLPDAVGTAILATTASPTAGYGMLKEYRDAGVLDDRATLVAVTVNTFFGFVQHIFTFYAPVLIPILGLRVGLMYVGARAAVSLAITLAGILAGALLLTEANVNPSGDADVDLPGDDDETRREAIRGAVSKTGGKLKTLVPRLAVVYALVVYLTETYDVTALTAAAEPLTSLLGLPGAAVPAIATFAVDTTTGAIFIAPQVPGAFTAEEAVATMLVGGIVSFAVSTFKRSIPFQYGIWGARFGSKVIAVNVATKIVFIGAAIAVLLV</sequence>
<organism evidence="2 3">
    <name type="scientific">Halobacterium jilantaiense</name>
    <dbReference type="NCBI Taxonomy" id="355548"/>
    <lineage>
        <taxon>Archaea</taxon>
        <taxon>Methanobacteriati</taxon>
        <taxon>Methanobacteriota</taxon>
        <taxon>Stenosarchaea group</taxon>
        <taxon>Halobacteria</taxon>
        <taxon>Halobacteriales</taxon>
        <taxon>Halobacteriaceae</taxon>
        <taxon>Halobacterium</taxon>
    </lineage>
</organism>
<dbReference type="STRING" id="355548.SAMN04487945_1771"/>
<feature type="transmembrane region" description="Helical" evidence="1">
    <location>
        <begin position="123"/>
        <end position="146"/>
    </location>
</feature>
<dbReference type="Proteomes" id="UP000198518">
    <property type="component" value="Unassembled WGS sequence"/>
</dbReference>
<dbReference type="PANTHER" id="PTHR38139">
    <property type="entry name" value="GATE DOMAIN-CONTAINING PROTEIN"/>
    <property type="match status" value="1"/>
</dbReference>
<feature type="transmembrane region" description="Helical" evidence="1">
    <location>
        <begin position="81"/>
        <end position="103"/>
    </location>
</feature>
<keyword evidence="1" id="KW-0812">Transmembrane</keyword>
<evidence type="ECO:0008006" key="4">
    <source>
        <dbReference type="Google" id="ProtNLM"/>
    </source>
</evidence>